<dbReference type="AlphaFoldDB" id="A0A2H0U7C9"/>
<keyword evidence="3 7" id="KW-0808">Transferase</keyword>
<name>A0A2H0U7C9_9BACT</name>
<dbReference type="InterPro" id="IPR015824">
    <property type="entry name" value="Phosphoglycerate_kinase_N"/>
</dbReference>
<dbReference type="GO" id="GO:0005524">
    <property type="term" value="F:ATP binding"/>
    <property type="evidence" value="ECO:0007669"/>
    <property type="project" value="UniProtKB-KW"/>
</dbReference>
<sequence>MRCIDEVPLGELKGKRVLVRAGFDVPLNAAGEVSDTFRVRRSAETLQYLKERGARVIVLSHIGREPRETNAPVARALQNILRVHYVADVTGHAARDAAQAVGEGEVLLLENVRSDPREIANDEEFARELASLGELYVSDAFSAAHRAHASIVGVPKFLPSYAGLLMCSEVAALERARAPRSPSFAILGGAKFETKAPLIRSLLDAYDHLFVAGALANDVLKAQGFPIGRSLISKEAPGPDVLGHPHFVPPVDVVAENLDGQARTIAPAAVAQDEKIVDIGPDSVALVAPLIEEANFILWNGP</sequence>
<evidence type="ECO:0000256" key="4">
    <source>
        <dbReference type="ARBA" id="ARBA00022741"/>
    </source>
</evidence>
<evidence type="ECO:0000256" key="1">
    <source>
        <dbReference type="ARBA" id="ARBA00000642"/>
    </source>
</evidence>
<dbReference type="GO" id="GO:0043531">
    <property type="term" value="F:ADP binding"/>
    <property type="evidence" value="ECO:0007669"/>
    <property type="project" value="TreeGrafter"/>
</dbReference>
<organism evidence="8 9">
    <name type="scientific">Candidatus Kaiserbacteria bacterium CG10_big_fil_rev_8_21_14_0_10_59_10</name>
    <dbReference type="NCBI Taxonomy" id="1974612"/>
    <lineage>
        <taxon>Bacteria</taxon>
        <taxon>Candidatus Kaiseribacteriota</taxon>
    </lineage>
</organism>
<evidence type="ECO:0000313" key="8">
    <source>
        <dbReference type="EMBL" id="PIR82322.1"/>
    </source>
</evidence>
<keyword evidence="4" id="KW-0547">Nucleotide-binding</keyword>
<proteinExistence type="inferred from homology"/>
<dbReference type="GO" id="GO:0006094">
    <property type="term" value="P:gluconeogenesis"/>
    <property type="evidence" value="ECO:0007669"/>
    <property type="project" value="TreeGrafter"/>
</dbReference>
<evidence type="ECO:0000256" key="5">
    <source>
        <dbReference type="ARBA" id="ARBA00022777"/>
    </source>
</evidence>
<reference evidence="9" key="1">
    <citation type="submission" date="2017-09" db="EMBL/GenBank/DDBJ databases">
        <title>Depth-based differentiation of microbial function through sediment-hosted aquifers and enrichment of novel symbionts in the deep terrestrial subsurface.</title>
        <authorList>
            <person name="Probst A.J."/>
            <person name="Ladd B."/>
            <person name="Jarett J.K."/>
            <person name="Geller-Mcgrath D.E."/>
            <person name="Sieber C.M.K."/>
            <person name="Emerson J.B."/>
            <person name="Anantharaman K."/>
            <person name="Thomas B.C."/>
            <person name="Malmstrom R."/>
            <person name="Stieglmeier M."/>
            <person name="Klingl A."/>
            <person name="Woyke T."/>
            <person name="Ryan C.M."/>
            <person name="Banfield J.F."/>
        </authorList>
    </citation>
    <scope>NUCLEOTIDE SEQUENCE [LARGE SCALE GENOMIC DNA]</scope>
</reference>
<gene>
    <name evidence="8" type="primary">pgk</name>
    <name evidence="8" type="ORF">COU20_02990</name>
</gene>
<evidence type="ECO:0000256" key="6">
    <source>
        <dbReference type="ARBA" id="ARBA00022840"/>
    </source>
</evidence>
<evidence type="ECO:0000313" key="9">
    <source>
        <dbReference type="Proteomes" id="UP000231379"/>
    </source>
</evidence>
<keyword evidence="6" id="KW-0067">ATP-binding</keyword>
<dbReference type="GO" id="GO:0005829">
    <property type="term" value="C:cytosol"/>
    <property type="evidence" value="ECO:0007669"/>
    <property type="project" value="TreeGrafter"/>
</dbReference>
<comment type="catalytic activity">
    <reaction evidence="1 7">
        <text>(2R)-3-phosphoglycerate + ATP = (2R)-3-phospho-glyceroyl phosphate + ADP</text>
        <dbReference type="Rhea" id="RHEA:14801"/>
        <dbReference type="ChEBI" id="CHEBI:30616"/>
        <dbReference type="ChEBI" id="CHEBI:57604"/>
        <dbReference type="ChEBI" id="CHEBI:58272"/>
        <dbReference type="ChEBI" id="CHEBI:456216"/>
        <dbReference type="EC" id="2.7.2.3"/>
    </reaction>
</comment>
<feature type="non-terminal residue" evidence="8">
    <location>
        <position position="302"/>
    </location>
</feature>
<keyword evidence="5 7" id="KW-0418">Kinase</keyword>
<dbReference type="PANTHER" id="PTHR11406">
    <property type="entry name" value="PHOSPHOGLYCERATE KINASE"/>
    <property type="match status" value="1"/>
</dbReference>
<dbReference type="Proteomes" id="UP000231379">
    <property type="component" value="Unassembled WGS sequence"/>
</dbReference>
<dbReference type="InterPro" id="IPR036043">
    <property type="entry name" value="Phosphoglycerate_kinase_sf"/>
</dbReference>
<evidence type="ECO:0000256" key="3">
    <source>
        <dbReference type="ARBA" id="ARBA00022679"/>
    </source>
</evidence>
<dbReference type="GO" id="GO:0006096">
    <property type="term" value="P:glycolytic process"/>
    <property type="evidence" value="ECO:0007669"/>
    <property type="project" value="InterPro"/>
</dbReference>
<evidence type="ECO:0000256" key="7">
    <source>
        <dbReference type="RuleBase" id="RU000532"/>
    </source>
</evidence>
<comment type="similarity">
    <text evidence="7">Belongs to the phosphoglycerate kinase family.</text>
</comment>
<dbReference type="InterPro" id="IPR001576">
    <property type="entry name" value="Phosphoglycerate_kinase"/>
</dbReference>
<dbReference type="PRINTS" id="PR00477">
    <property type="entry name" value="PHGLYCKINASE"/>
</dbReference>
<dbReference type="EC" id="2.7.2.3" evidence="2 7"/>
<dbReference type="GO" id="GO:0004618">
    <property type="term" value="F:phosphoglycerate kinase activity"/>
    <property type="evidence" value="ECO:0007669"/>
    <property type="project" value="UniProtKB-EC"/>
</dbReference>
<comment type="caution">
    <text evidence="8">The sequence shown here is derived from an EMBL/GenBank/DDBJ whole genome shotgun (WGS) entry which is preliminary data.</text>
</comment>
<dbReference type="SUPFAM" id="SSF53748">
    <property type="entry name" value="Phosphoglycerate kinase"/>
    <property type="match status" value="1"/>
</dbReference>
<dbReference type="Gene3D" id="3.40.50.1260">
    <property type="entry name" value="Phosphoglycerate kinase, N-terminal domain"/>
    <property type="match status" value="2"/>
</dbReference>
<dbReference type="Pfam" id="PF00162">
    <property type="entry name" value="PGK"/>
    <property type="match status" value="1"/>
</dbReference>
<protein>
    <recommendedName>
        <fullName evidence="2 7">Phosphoglycerate kinase</fullName>
        <ecNumber evidence="2 7">2.7.2.3</ecNumber>
    </recommendedName>
</protein>
<accession>A0A2H0U7C9</accession>
<evidence type="ECO:0000256" key="2">
    <source>
        <dbReference type="ARBA" id="ARBA00013061"/>
    </source>
</evidence>
<dbReference type="PANTHER" id="PTHR11406:SF23">
    <property type="entry name" value="PHOSPHOGLYCERATE KINASE 1, CHLOROPLASTIC-RELATED"/>
    <property type="match status" value="1"/>
</dbReference>
<dbReference type="EMBL" id="PFBM01000018">
    <property type="protein sequence ID" value="PIR82322.1"/>
    <property type="molecule type" value="Genomic_DNA"/>
</dbReference>